<accession>A0A395MLU5</accession>
<feature type="compositionally biased region" description="Basic and acidic residues" evidence="1">
    <location>
        <begin position="75"/>
        <end position="84"/>
    </location>
</feature>
<evidence type="ECO:0000313" key="2">
    <source>
        <dbReference type="EMBL" id="RFN48069.1"/>
    </source>
</evidence>
<organism evidence="2 3">
    <name type="scientific">Fusarium flagelliforme</name>
    <dbReference type="NCBI Taxonomy" id="2675880"/>
    <lineage>
        <taxon>Eukaryota</taxon>
        <taxon>Fungi</taxon>
        <taxon>Dikarya</taxon>
        <taxon>Ascomycota</taxon>
        <taxon>Pezizomycotina</taxon>
        <taxon>Sordariomycetes</taxon>
        <taxon>Hypocreomycetidae</taxon>
        <taxon>Hypocreales</taxon>
        <taxon>Nectriaceae</taxon>
        <taxon>Fusarium</taxon>
        <taxon>Fusarium incarnatum-equiseti species complex</taxon>
    </lineage>
</organism>
<reference evidence="2 3" key="1">
    <citation type="journal article" date="2018" name="PLoS Pathog.">
        <title>Evolution of structural diversity of trichothecenes, a family of toxins produced by plant pathogenic and entomopathogenic fungi.</title>
        <authorList>
            <person name="Proctor R.H."/>
            <person name="McCormick S.P."/>
            <person name="Kim H.S."/>
            <person name="Cardoza R.E."/>
            <person name="Stanley A.M."/>
            <person name="Lindo L."/>
            <person name="Kelly A."/>
            <person name="Brown D.W."/>
            <person name="Lee T."/>
            <person name="Vaughan M.M."/>
            <person name="Alexander N.J."/>
            <person name="Busman M."/>
            <person name="Gutierrez S."/>
        </authorList>
    </citation>
    <scope>NUCLEOTIDE SEQUENCE [LARGE SCALE GENOMIC DNA]</scope>
    <source>
        <strain evidence="2 3">NRRL 13405</strain>
    </source>
</reference>
<dbReference type="Proteomes" id="UP000265631">
    <property type="component" value="Unassembled WGS sequence"/>
</dbReference>
<dbReference type="OrthoDB" id="2559882at2759"/>
<keyword evidence="3" id="KW-1185">Reference proteome</keyword>
<name>A0A395MLU5_9HYPO</name>
<comment type="caution">
    <text evidence="2">The sequence shown here is derived from an EMBL/GenBank/DDBJ whole genome shotgun (WGS) entry which is preliminary data.</text>
</comment>
<evidence type="ECO:0000313" key="3">
    <source>
        <dbReference type="Proteomes" id="UP000265631"/>
    </source>
</evidence>
<protein>
    <submittedName>
        <fullName evidence="2">Uncharacterized protein</fullName>
    </submittedName>
</protein>
<dbReference type="AlphaFoldDB" id="A0A395MLU5"/>
<feature type="region of interest" description="Disordered" evidence="1">
    <location>
        <begin position="1"/>
        <end position="104"/>
    </location>
</feature>
<proteinExistence type="predicted"/>
<sequence>MSTGGTGVYQNKHGQGMSHATGPSKVPEGIARLVPKGLEESLPNSIHPTGTDMGQSPNKTHAKDGGNASAVPQKLQEKLPEGIERAAPNAIHDTGDTNGAHRKH</sequence>
<gene>
    <name evidence="2" type="ORF">FIE12Z_7792</name>
</gene>
<feature type="compositionally biased region" description="Polar residues" evidence="1">
    <location>
        <begin position="42"/>
        <end position="59"/>
    </location>
</feature>
<dbReference type="EMBL" id="PXXK01000222">
    <property type="protein sequence ID" value="RFN48069.1"/>
    <property type="molecule type" value="Genomic_DNA"/>
</dbReference>
<evidence type="ECO:0000256" key="1">
    <source>
        <dbReference type="SAM" id="MobiDB-lite"/>
    </source>
</evidence>